<feature type="transmembrane region" description="Helical" evidence="1">
    <location>
        <begin position="35"/>
        <end position="54"/>
    </location>
</feature>
<dbReference type="EMBL" id="BK015237">
    <property type="protein sequence ID" value="DAD97333.1"/>
    <property type="molecule type" value="Genomic_DNA"/>
</dbReference>
<proteinExistence type="predicted"/>
<evidence type="ECO:0000256" key="1">
    <source>
        <dbReference type="SAM" id="Phobius"/>
    </source>
</evidence>
<keyword evidence="1" id="KW-0812">Transmembrane</keyword>
<accession>A0A8S5NRA8</accession>
<protein>
    <submittedName>
        <fullName evidence="2">Uncharacterized protein</fullName>
    </submittedName>
</protein>
<feature type="transmembrane region" description="Helical" evidence="1">
    <location>
        <begin position="6"/>
        <end position="23"/>
    </location>
</feature>
<keyword evidence="1" id="KW-0472">Membrane</keyword>
<keyword evidence="1" id="KW-1133">Transmembrane helix</keyword>
<evidence type="ECO:0000313" key="2">
    <source>
        <dbReference type="EMBL" id="DAD97333.1"/>
    </source>
</evidence>
<organism evidence="2">
    <name type="scientific">Myoviridae sp. ctzc413</name>
    <dbReference type="NCBI Taxonomy" id="2826721"/>
    <lineage>
        <taxon>Viruses</taxon>
        <taxon>Duplodnaviria</taxon>
        <taxon>Heunggongvirae</taxon>
        <taxon>Uroviricota</taxon>
        <taxon>Caudoviricetes</taxon>
    </lineage>
</organism>
<feature type="transmembrane region" description="Helical" evidence="1">
    <location>
        <begin position="116"/>
        <end position="134"/>
    </location>
</feature>
<sequence length="142" mass="16438">MFAMFLMLVAIAVVVAVLFYIYFKCIKLKDSMARKIEICGYCILLILIIWEFGIKNIEMNEFYNLDFGVIKEKIDYVFYGIQSLSSGSSVDSLYAQYGTIEEGSDYVNMQMHFVDVAELIMQVLSTLFIAIGRFQELRKKKK</sequence>
<name>A0A8S5NRA8_9CAUD</name>
<reference evidence="2" key="1">
    <citation type="journal article" date="2021" name="Proc. Natl. Acad. Sci. U.S.A.">
        <title>A Catalog of Tens of Thousands of Viruses from Human Metagenomes Reveals Hidden Associations with Chronic Diseases.</title>
        <authorList>
            <person name="Tisza M.J."/>
            <person name="Buck C.B."/>
        </authorList>
    </citation>
    <scope>NUCLEOTIDE SEQUENCE</scope>
    <source>
        <strain evidence="2">Ctzc413</strain>
    </source>
</reference>